<evidence type="ECO:0000256" key="2">
    <source>
        <dbReference type="ARBA" id="ARBA00022801"/>
    </source>
</evidence>
<dbReference type="EMBL" id="RYZR01000006">
    <property type="protein sequence ID" value="RUL63209.1"/>
    <property type="molecule type" value="Genomic_DNA"/>
</dbReference>
<dbReference type="PANTHER" id="PTHR11567">
    <property type="entry name" value="ACID PHOSPHATASE-RELATED"/>
    <property type="match status" value="1"/>
</dbReference>
<dbReference type="InterPro" id="IPR033379">
    <property type="entry name" value="Acid_Pase_AS"/>
</dbReference>
<dbReference type="GO" id="GO:0050308">
    <property type="term" value="F:sugar-phosphatase activity"/>
    <property type="evidence" value="ECO:0007669"/>
    <property type="project" value="TreeGrafter"/>
</dbReference>
<dbReference type="Gene3D" id="3.40.50.1240">
    <property type="entry name" value="Phosphoglycerate mutase-like"/>
    <property type="match status" value="2"/>
</dbReference>
<dbReference type="SUPFAM" id="SSF53254">
    <property type="entry name" value="Phosphoglycerate mutase-like"/>
    <property type="match status" value="1"/>
</dbReference>
<organism evidence="3 4">
    <name type="scientific">Dyella dinghuensis</name>
    <dbReference type="NCBI Taxonomy" id="1920169"/>
    <lineage>
        <taxon>Bacteria</taxon>
        <taxon>Pseudomonadati</taxon>
        <taxon>Pseudomonadota</taxon>
        <taxon>Gammaproteobacteria</taxon>
        <taxon>Lysobacterales</taxon>
        <taxon>Rhodanobacteraceae</taxon>
        <taxon>Dyella</taxon>
    </lineage>
</organism>
<evidence type="ECO:0000256" key="1">
    <source>
        <dbReference type="ARBA" id="ARBA00005375"/>
    </source>
</evidence>
<dbReference type="InterPro" id="IPR050645">
    <property type="entry name" value="Histidine_acid_phosphatase"/>
</dbReference>
<dbReference type="InterPro" id="IPR029033">
    <property type="entry name" value="His_PPase_superfam"/>
</dbReference>
<dbReference type="Pfam" id="PF00328">
    <property type="entry name" value="His_Phos_2"/>
    <property type="match status" value="1"/>
</dbReference>
<name>A0A432LRN5_9GAMM</name>
<gene>
    <name evidence="3" type="ORF">EKH79_12450</name>
</gene>
<dbReference type="Proteomes" id="UP000267077">
    <property type="component" value="Unassembled WGS sequence"/>
</dbReference>
<reference evidence="3 4" key="1">
    <citation type="submission" date="2018-12" db="EMBL/GenBank/DDBJ databases">
        <title>Dyella dinghuensis sp. nov. DHOA06 and Dyella choica sp. nov. 4M-K27, isolated from forest soil.</title>
        <authorList>
            <person name="Qiu L.-H."/>
            <person name="Gao Z.-H."/>
        </authorList>
    </citation>
    <scope>NUCLEOTIDE SEQUENCE [LARGE SCALE GENOMIC DNA]</scope>
    <source>
        <strain evidence="3 4">DHOA06</strain>
    </source>
</reference>
<dbReference type="PROSITE" id="PS00616">
    <property type="entry name" value="HIS_ACID_PHOSPHAT_1"/>
    <property type="match status" value="1"/>
</dbReference>
<comment type="similarity">
    <text evidence="1">Belongs to the histidine acid phosphatase family.</text>
</comment>
<accession>A0A432LRN5</accession>
<keyword evidence="4" id="KW-1185">Reference proteome</keyword>
<sequence>MHERWRWTPARIASIWRRRMSRQAPRHRRVRLACWSSVRIEAGELRRSMLMMMFRQWGARALYVVVIAAFGVFGNAAVGAPADGDLQMVIVLSRHGVRSPTAKPGAQDVYSSKPWPKWSVEPGYLTPHGKQLMTMMGGWYRAYYADAGLLPANGCLNPASIYVTADDEERTLESAHGLVDGFDAHCALDVHAAPKRGSDALFSHDFSNASDADRELAVAAVLGRTGNDPAHLAAANAGLLADMQSVLLGCAPGSCTAAQTNGKKVLMDQDSSIAAASGDGLISIKSPLHNASTFAENFFLEYVEGMPMSDVAWGNITPIKLGQLLALHSSYSDVSERTPAVAKAYAGNLATRIAATLQQSTQSKPVTGAIGKPGAKFMFLVGHDTNIETLAGLLDLHWMLPEQPVDPTFTGGALVFELRRVAKTRQYTVRAYYVSQSLEQMRQSTPLDLQHSPEQAPVFIPGCSRSTPGYDCPLDRFVDLVSRITSKSSN</sequence>
<proteinExistence type="inferred from homology"/>
<dbReference type="InterPro" id="IPR000560">
    <property type="entry name" value="His_Pase_clade-2"/>
</dbReference>
<dbReference type="CDD" id="cd07061">
    <property type="entry name" value="HP_HAP_like"/>
    <property type="match status" value="1"/>
</dbReference>
<evidence type="ECO:0000313" key="3">
    <source>
        <dbReference type="EMBL" id="RUL63209.1"/>
    </source>
</evidence>
<comment type="caution">
    <text evidence="3">The sequence shown here is derived from an EMBL/GenBank/DDBJ whole genome shotgun (WGS) entry which is preliminary data.</text>
</comment>
<dbReference type="AlphaFoldDB" id="A0A432LRN5"/>
<protein>
    <submittedName>
        <fullName evidence="3">Histidine-type phosphatase</fullName>
    </submittedName>
</protein>
<dbReference type="GO" id="GO:0030288">
    <property type="term" value="C:outer membrane-bounded periplasmic space"/>
    <property type="evidence" value="ECO:0007669"/>
    <property type="project" value="TreeGrafter"/>
</dbReference>
<dbReference type="PANTHER" id="PTHR11567:SF110">
    <property type="entry name" value="2-PHOSPHOXYLOSE PHOSPHATASE 1"/>
    <property type="match status" value="1"/>
</dbReference>
<evidence type="ECO:0000313" key="4">
    <source>
        <dbReference type="Proteomes" id="UP000267077"/>
    </source>
</evidence>
<keyword evidence="2" id="KW-0378">Hydrolase</keyword>